<keyword evidence="2" id="KW-1185">Reference proteome</keyword>
<accession>A0ABT6ITL5</accession>
<proteinExistence type="predicted"/>
<protein>
    <recommendedName>
        <fullName evidence="3">Cysteine dioxygenase</fullName>
    </recommendedName>
</protein>
<reference evidence="1 2" key="1">
    <citation type="submission" date="2017-11" db="EMBL/GenBank/DDBJ databases">
        <title>Whole genome sequencing of Psychrobacter pocilloporae S6-60T(=JCM 31058T=LMG 29157T).</title>
        <authorList>
            <person name="Das S.K."/>
        </authorList>
    </citation>
    <scope>NUCLEOTIDE SEQUENCE [LARGE SCALE GENOMIC DNA]</scope>
    <source>
        <strain evidence="1 2">S6-60</strain>
    </source>
</reference>
<comment type="caution">
    <text evidence="1">The sequence shown here is derived from an EMBL/GenBank/DDBJ whole genome shotgun (WGS) entry which is preliminary data.</text>
</comment>
<dbReference type="InterPro" id="IPR011051">
    <property type="entry name" value="RmlC_Cupin_sf"/>
</dbReference>
<dbReference type="EMBL" id="PGFT01000001">
    <property type="protein sequence ID" value="MDH4905095.1"/>
    <property type="molecule type" value="Genomic_DNA"/>
</dbReference>
<gene>
    <name evidence="1" type="ORF">CUR83_08515</name>
</gene>
<organism evidence="1 2">
    <name type="scientific">Psychrobacter pocilloporae</name>
    <dbReference type="NCBI Taxonomy" id="1775882"/>
    <lineage>
        <taxon>Bacteria</taxon>
        <taxon>Pseudomonadati</taxon>
        <taxon>Pseudomonadota</taxon>
        <taxon>Gammaproteobacteria</taxon>
        <taxon>Moraxellales</taxon>
        <taxon>Moraxellaceae</taxon>
        <taxon>Psychrobacter</taxon>
    </lineage>
</organism>
<sequence length="278" mass="30892">MTLTTPVTNTLLTPLSADIQLTNIHERLHQHFITYQNNGTSTNDDSLVQLAHLLSQHCHLANMTILLSSIIQSPALLEQIAARSYWHGNGFLKVVLLDKGYKLRLHIWFAGTSCEENIHSHRWGFASHVLTGALKSELWADAANDDSTALPRTSELSLSDSHTSTLLSDEYLYTAKHQKNKTNVSAHKQYVGATYLKKLQNVTQTAGASYVMTPDQLHRINHPGEELVATVICTAPTQILTNRLFPTTADPKLHPTTLSADELKHALVCYLDQQRLAA</sequence>
<dbReference type="SUPFAM" id="SSF51182">
    <property type="entry name" value="RmlC-like cupins"/>
    <property type="match status" value="1"/>
</dbReference>
<name>A0ABT6ITL5_9GAMM</name>
<dbReference type="Proteomes" id="UP001243298">
    <property type="component" value="Unassembled WGS sequence"/>
</dbReference>
<evidence type="ECO:0008006" key="3">
    <source>
        <dbReference type="Google" id="ProtNLM"/>
    </source>
</evidence>
<evidence type="ECO:0000313" key="1">
    <source>
        <dbReference type="EMBL" id="MDH4905095.1"/>
    </source>
</evidence>
<evidence type="ECO:0000313" key="2">
    <source>
        <dbReference type="Proteomes" id="UP001243298"/>
    </source>
</evidence>